<name>A0A930BVQ0_9RHOO</name>
<gene>
    <name evidence="1" type="ORF">HXL68_13730</name>
</gene>
<proteinExistence type="predicted"/>
<dbReference type="Proteomes" id="UP000718593">
    <property type="component" value="Unassembled WGS sequence"/>
</dbReference>
<sequence>MKQLHIGQIGFYMPDLSGGKSPLVVLKTDLPPLEGAVPADTQARFEAYCPQQDIVLTFSHADFGTIEDARNHATAFLDRVLTIPEYLPLAQGHLAALAEAVSLAEKVPEILRKHGVPEGPMPIGSNAAPPMALTSRPPYQSPYETSVQVKHWEAYGIEGTGNTHQFDIDDQRSGSGQAYVTVGALEGDLDDMLSVTMEVGTNPLNGLDQVACAHVHFDGDSLAMSLFKIGDKILMRPETDVSIRPFYQEVNGRSEQLYWID</sequence>
<comment type="caution">
    <text evidence="1">The sequence shown here is derived from an EMBL/GenBank/DDBJ whole genome shotgun (WGS) entry which is preliminary data.</text>
</comment>
<accession>A0A930BVQ0</accession>
<dbReference type="EMBL" id="JABZMI010000347">
    <property type="protein sequence ID" value="MBF1166086.1"/>
    <property type="molecule type" value="Genomic_DNA"/>
</dbReference>
<organism evidence="1 2">
    <name type="scientific">Dechloromonas agitata</name>
    <dbReference type="NCBI Taxonomy" id="73030"/>
    <lineage>
        <taxon>Bacteria</taxon>
        <taxon>Pseudomonadati</taxon>
        <taxon>Pseudomonadota</taxon>
        <taxon>Betaproteobacteria</taxon>
        <taxon>Rhodocyclales</taxon>
        <taxon>Azonexaceae</taxon>
        <taxon>Dechloromonas</taxon>
    </lineage>
</organism>
<reference evidence="1" key="1">
    <citation type="submission" date="2020-04" db="EMBL/GenBank/DDBJ databases">
        <title>Deep metagenomics examines the oral microbiome during advanced dental caries in children, revealing novel taxa and co-occurrences with host molecules.</title>
        <authorList>
            <person name="Baker J.L."/>
            <person name="Morton J.T."/>
            <person name="Dinis M."/>
            <person name="Alvarez R."/>
            <person name="Tran N.C."/>
            <person name="Knight R."/>
            <person name="Edlund A."/>
        </authorList>
    </citation>
    <scope>NUCLEOTIDE SEQUENCE</scope>
    <source>
        <strain evidence="1">JCVI_32_bin.24</strain>
    </source>
</reference>
<protein>
    <submittedName>
        <fullName evidence="1">Uncharacterized protein</fullName>
    </submittedName>
</protein>
<dbReference type="AlphaFoldDB" id="A0A930BVQ0"/>
<evidence type="ECO:0000313" key="2">
    <source>
        <dbReference type="Proteomes" id="UP000718593"/>
    </source>
</evidence>
<evidence type="ECO:0000313" key="1">
    <source>
        <dbReference type="EMBL" id="MBF1166086.1"/>
    </source>
</evidence>